<comment type="caution">
    <text evidence="1">The sequence shown here is derived from an EMBL/GenBank/DDBJ whole genome shotgun (WGS) entry which is preliminary data.</text>
</comment>
<dbReference type="Proteomes" id="UP000319783">
    <property type="component" value="Unassembled WGS sequence"/>
</dbReference>
<accession>A0A533Q6Y2</accession>
<protein>
    <submittedName>
        <fullName evidence="1">Uncharacterized protein</fullName>
    </submittedName>
</protein>
<gene>
    <name evidence="1" type="ORF">JETT_3856</name>
</gene>
<sequence>MKVLIEHPEASIKDFVVEIIKEIEVFKCSEDSYSYVFSVLQSA</sequence>
<dbReference type="EMBL" id="SULG01000174">
    <property type="protein sequence ID" value="TLD39879.1"/>
    <property type="molecule type" value="Genomic_DNA"/>
</dbReference>
<reference evidence="1 2" key="1">
    <citation type="submission" date="2019-04" db="EMBL/GenBank/DDBJ databases">
        <title>Genome of a novel bacterium Candidatus Jettenia ecosi reconstructed from metagenome of an anammox bioreactor.</title>
        <authorList>
            <person name="Mardanov A.V."/>
            <person name="Beletsky A.V."/>
            <person name="Ravin N.V."/>
            <person name="Botchkova E.A."/>
            <person name="Litti Y.V."/>
            <person name="Nozhevnikova A.N."/>
        </authorList>
    </citation>
    <scope>NUCLEOTIDE SEQUENCE [LARGE SCALE GENOMIC DNA]</scope>
    <source>
        <strain evidence="1">J2</strain>
    </source>
</reference>
<proteinExistence type="predicted"/>
<evidence type="ECO:0000313" key="2">
    <source>
        <dbReference type="Proteomes" id="UP000319783"/>
    </source>
</evidence>
<name>A0A533Q6Y2_9BACT</name>
<organism evidence="1 2">
    <name type="scientific">Candidatus Jettenia ecosi</name>
    <dbReference type="NCBI Taxonomy" id="2494326"/>
    <lineage>
        <taxon>Bacteria</taxon>
        <taxon>Pseudomonadati</taxon>
        <taxon>Planctomycetota</taxon>
        <taxon>Candidatus Brocadiia</taxon>
        <taxon>Candidatus Brocadiales</taxon>
        <taxon>Candidatus Brocadiaceae</taxon>
        <taxon>Candidatus Jettenia</taxon>
    </lineage>
</organism>
<dbReference type="AlphaFoldDB" id="A0A533Q6Y2"/>
<evidence type="ECO:0000313" key="1">
    <source>
        <dbReference type="EMBL" id="TLD39879.1"/>
    </source>
</evidence>